<evidence type="ECO:0000313" key="2">
    <source>
        <dbReference type="Proteomes" id="UP000324800"/>
    </source>
</evidence>
<proteinExistence type="predicted"/>
<name>A0A5J4VW60_9EUKA</name>
<dbReference type="EMBL" id="SNRW01004677">
    <property type="protein sequence ID" value="KAA6386722.1"/>
    <property type="molecule type" value="Genomic_DNA"/>
</dbReference>
<dbReference type="Proteomes" id="UP000324800">
    <property type="component" value="Unassembled WGS sequence"/>
</dbReference>
<protein>
    <submittedName>
        <fullName evidence="1">Uncharacterized protein</fullName>
    </submittedName>
</protein>
<sequence length="270" mass="30214">MPVRTEQQEYTAMCLIKDIYDKSLAAEVAVSRILNMYDCEIQGTIVLDNYKNLTSNEVSDEEANASQLKPKEADSHIVVVIIKYDRKFASSSLAIYIISNMFNQIQLISPFDQGNHAYNTYYIVDDGICRVCVFNLYFETKGQATSTQEIGRIPDAIVPTDGKTGIFNKLKKLISAVGKGVSWMNDKVVKLIMPIKNAHLSSLGPAGSMVTKGISAGSSVVDALFGPNKQQSKLQFRYDFKTFRQVDFLRQNVPIDIISERIQILGDEFQ</sequence>
<comment type="caution">
    <text evidence="1">The sequence shown here is derived from an EMBL/GenBank/DDBJ whole genome shotgun (WGS) entry which is preliminary data.</text>
</comment>
<accession>A0A5J4VW60</accession>
<evidence type="ECO:0000313" key="1">
    <source>
        <dbReference type="EMBL" id="KAA6386722.1"/>
    </source>
</evidence>
<gene>
    <name evidence="1" type="ORF">EZS28_017752</name>
</gene>
<dbReference type="AlphaFoldDB" id="A0A5J4VW60"/>
<reference evidence="1 2" key="1">
    <citation type="submission" date="2019-03" db="EMBL/GenBank/DDBJ databases">
        <title>Single cell metagenomics reveals metabolic interactions within the superorganism composed of flagellate Streblomastix strix and complex community of Bacteroidetes bacteria on its surface.</title>
        <authorList>
            <person name="Treitli S.C."/>
            <person name="Kolisko M."/>
            <person name="Husnik F."/>
            <person name="Keeling P."/>
            <person name="Hampl V."/>
        </authorList>
    </citation>
    <scope>NUCLEOTIDE SEQUENCE [LARGE SCALE GENOMIC DNA]</scope>
    <source>
        <strain evidence="1">ST1C</strain>
    </source>
</reference>
<organism evidence="1 2">
    <name type="scientific">Streblomastix strix</name>
    <dbReference type="NCBI Taxonomy" id="222440"/>
    <lineage>
        <taxon>Eukaryota</taxon>
        <taxon>Metamonada</taxon>
        <taxon>Preaxostyla</taxon>
        <taxon>Oxymonadida</taxon>
        <taxon>Streblomastigidae</taxon>
        <taxon>Streblomastix</taxon>
    </lineage>
</organism>